<dbReference type="GO" id="GO:0005789">
    <property type="term" value="C:endoplasmic reticulum membrane"/>
    <property type="evidence" value="ECO:0007669"/>
    <property type="project" value="TreeGrafter"/>
</dbReference>
<dbReference type="InterPro" id="IPR045400">
    <property type="entry name" value="Wolframin_Cys-rich"/>
</dbReference>
<keyword evidence="7" id="KW-1185">Reference proteome</keyword>
<dbReference type="Pfam" id="PF19913">
    <property type="entry name" value="WCOB"/>
    <property type="match status" value="1"/>
</dbReference>
<evidence type="ECO:0000313" key="6">
    <source>
        <dbReference type="EMBL" id="CAH1406163.1"/>
    </source>
</evidence>
<feature type="transmembrane region" description="Helical" evidence="2">
    <location>
        <begin position="319"/>
        <end position="337"/>
    </location>
</feature>
<keyword evidence="2" id="KW-0812">Transmembrane</keyword>
<feature type="transmembrane region" description="Helical" evidence="2">
    <location>
        <begin position="201"/>
        <end position="227"/>
    </location>
</feature>
<dbReference type="InterPro" id="IPR045461">
    <property type="entry name" value="Wolframin_OB_fold"/>
</dbReference>
<dbReference type="PRINTS" id="PR02060">
    <property type="entry name" value="WOLFFAMILY"/>
</dbReference>
<dbReference type="EMBL" id="OV725082">
    <property type="protein sequence ID" value="CAH1406163.1"/>
    <property type="molecule type" value="Genomic_DNA"/>
</dbReference>
<dbReference type="GO" id="GO:0055074">
    <property type="term" value="P:calcium ion homeostasis"/>
    <property type="evidence" value="ECO:0007669"/>
    <property type="project" value="TreeGrafter"/>
</dbReference>
<feature type="transmembrane region" description="Helical" evidence="2">
    <location>
        <begin position="239"/>
        <end position="257"/>
    </location>
</feature>
<evidence type="ECO:0000256" key="1">
    <source>
        <dbReference type="SAM" id="MobiDB-lite"/>
    </source>
</evidence>
<dbReference type="InterPro" id="IPR026209">
    <property type="entry name" value="Wolframin_fam"/>
</dbReference>
<keyword evidence="2" id="KW-1133">Transmembrane helix</keyword>
<evidence type="ECO:0000259" key="4">
    <source>
        <dbReference type="Pfam" id="PF19914"/>
    </source>
</evidence>
<feature type="region of interest" description="Disordered" evidence="1">
    <location>
        <begin position="138"/>
        <end position="164"/>
    </location>
</feature>
<feature type="domain" description="Wolframin EF-hand" evidence="4">
    <location>
        <begin position="111"/>
        <end position="183"/>
    </location>
</feature>
<feature type="transmembrane region" description="Helical" evidence="2">
    <location>
        <begin position="382"/>
        <end position="411"/>
    </location>
</feature>
<feature type="domain" description="Wolframin OB-fold" evidence="3">
    <location>
        <begin position="637"/>
        <end position="739"/>
    </location>
</feature>
<feature type="transmembrane region" description="Helical" evidence="2">
    <location>
        <begin position="296"/>
        <end position="313"/>
    </location>
</feature>
<evidence type="ECO:0000256" key="2">
    <source>
        <dbReference type="SAM" id="Phobius"/>
    </source>
</evidence>
<protein>
    <recommendedName>
        <fullName evidence="8">Wolframin</fullName>
    </recommendedName>
</protein>
<feature type="transmembrane region" description="Helical" evidence="2">
    <location>
        <begin position="513"/>
        <end position="532"/>
    </location>
</feature>
<dbReference type="GO" id="GO:0030968">
    <property type="term" value="P:endoplasmic reticulum unfolded protein response"/>
    <property type="evidence" value="ECO:0007669"/>
    <property type="project" value="TreeGrafter"/>
</dbReference>
<dbReference type="AlphaFoldDB" id="A0A9P0MT32"/>
<dbReference type="Pfam" id="PF20023">
    <property type="entry name" value="WSLR"/>
    <property type="match status" value="2"/>
</dbReference>
<dbReference type="Pfam" id="PF20053">
    <property type="entry name" value="WC-rich"/>
    <property type="match status" value="1"/>
</dbReference>
<dbReference type="Proteomes" id="UP001152798">
    <property type="component" value="Chromosome 6"/>
</dbReference>
<proteinExistence type="predicted"/>
<dbReference type="InterPro" id="IPR045460">
    <property type="entry name" value="Wolframin_EF-hand"/>
</dbReference>
<keyword evidence="2" id="KW-0472">Membrane</keyword>
<sequence>MAGQTPGRKHWKIFREPIENLQSLGLAEDGCPESQVILAKHLLEENPDNPINQEEKARLGVYWLIKASEKGHEEATRMLQNCLDTGRGISEHNIDEVRASLNMTLGEKVSREAARELFSRLSQGEDFVTSGQIIEEMRRCSDENSPSSSNGGGEDVPDWRARGEGSGDKLTEEMLVAAASHYSRGELPLVLKRPAIRNSRLHLAVANIARIPAVPNPLVMLAILSLLGVEALLDALPSLLYYLSLFFMVLSTCQVLTKKWEFNQFRKWSNLLVAWGCPETSSIDAQWAHCVQNAKPCFVFIAALLVNLLLSSSVHDIPYSEITILSTFMSLLTLYNLAWRKKKFDFVVLSSFVVHLLARYPYEIDTVVSQYWRYLDVHTPTVASYIVGNSVEFCLNFRLLFYLAMPVLFVAMASRERWLGTFTTLLPHLVSLSWWQMAVVASNGVTQYGLIRTFLALIGLVIFIPLASVLTVIIPIATLARFISTHQISTPFALACASLITVIYMGTKHRRTGPLFSWVQVLLTILSIWFLLHCGETEKVETGFDWREFQNICHGKKIADQENCISLAGSRVSWEGRVLSTQVTSVHNPIAPFIYHLPQGIQEVIVCMWGERFEDCTGKEHCRVPSSLSNRCHLSNWNKYEYEIEVELGSDGWSLDKTVCILRGGHQFRNLSALLQRGDKVWFLGRIMDPVEHGFKVDLIQADCLSCEAIDQSSRPVSTSTISLSLKPLFNFLFNPMAILK</sequence>
<evidence type="ECO:0000259" key="3">
    <source>
        <dbReference type="Pfam" id="PF19913"/>
    </source>
</evidence>
<feature type="transmembrane region" description="Helical" evidence="2">
    <location>
        <begin position="418"/>
        <end position="437"/>
    </location>
</feature>
<gene>
    <name evidence="6" type="ORF">NEZAVI_LOCUS14166</name>
</gene>
<evidence type="ECO:0000259" key="5">
    <source>
        <dbReference type="Pfam" id="PF20053"/>
    </source>
</evidence>
<dbReference type="InterPro" id="IPR045458">
    <property type="entry name" value="Wolframin_Sel1-like_rpt"/>
</dbReference>
<feature type="domain" description="Wolframin cysteine-rich" evidence="5">
    <location>
        <begin position="546"/>
        <end position="635"/>
    </location>
</feature>
<evidence type="ECO:0000313" key="7">
    <source>
        <dbReference type="Proteomes" id="UP001152798"/>
    </source>
</evidence>
<name>A0A9P0MT32_NEZVI</name>
<dbReference type="PANTHER" id="PTHR13098:SF3">
    <property type="entry name" value="WOLFRAMIN"/>
    <property type="match status" value="1"/>
</dbReference>
<dbReference type="PANTHER" id="PTHR13098">
    <property type="entry name" value="WOLFRAMIN"/>
    <property type="match status" value="1"/>
</dbReference>
<feature type="transmembrane region" description="Helical" evidence="2">
    <location>
        <begin position="488"/>
        <end position="507"/>
    </location>
</feature>
<dbReference type="OrthoDB" id="5865303at2759"/>
<organism evidence="6 7">
    <name type="scientific">Nezara viridula</name>
    <name type="common">Southern green stink bug</name>
    <name type="synonym">Cimex viridulus</name>
    <dbReference type="NCBI Taxonomy" id="85310"/>
    <lineage>
        <taxon>Eukaryota</taxon>
        <taxon>Metazoa</taxon>
        <taxon>Ecdysozoa</taxon>
        <taxon>Arthropoda</taxon>
        <taxon>Hexapoda</taxon>
        <taxon>Insecta</taxon>
        <taxon>Pterygota</taxon>
        <taxon>Neoptera</taxon>
        <taxon>Paraneoptera</taxon>
        <taxon>Hemiptera</taxon>
        <taxon>Heteroptera</taxon>
        <taxon>Panheteroptera</taxon>
        <taxon>Pentatomomorpha</taxon>
        <taxon>Pentatomoidea</taxon>
        <taxon>Pentatomidae</taxon>
        <taxon>Pentatominae</taxon>
        <taxon>Nezara</taxon>
    </lineage>
</organism>
<dbReference type="Pfam" id="PF19914">
    <property type="entry name" value="WEF-hand"/>
    <property type="match status" value="1"/>
</dbReference>
<reference evidence="6" key="1">
    <citation type="submission" date="2022-01" db="EMBL/GenBank/DDBJ databases">
        <authorList>
            <person name="King R."/>
        </authorList>
    </citation>
    <scope>NUCLEOTIDE SEQUENCE</scope>
</reference>
<evidence type="ECO:0008006" key="8">
    <source>
        <dbReference type="Google" id="ProtNLM"/>
    </source>
</evidence>
<accession>A0A9P0MT32</accession>
<feature type="transmembrane region" description="Helical" evidence="2">
    <location>
        <begin position="449"/>
        <end position="476"/>
    </location>
</feature>